<feature type="domain" description="Glycan binding protein Y3-like" evidence="2">
    <location>
        <begin position="51"/>
        <end position="127"/>
    </location>
</feature>
<accession>A0A6A6WFP1</accession>
<proteinExistence type="predicted"/>
<protein>
    <recommendedName>
        <fullName evidence="2">Glycan binding protein Y3-like domain-containing protein</fullName>
    </recommendedName>
</protein>
<organism evidence="3 4">
    <name type="scientific">Pseudovirgaria hyperparasitica</name>
    <dbReference type="NCBI Taxonomy" id="470096"/>
    <lineage>
        <taxon>Eukaryota</taxon>
        <taxon>Fungi</taxon>
        <taxon>Dikarya</taxon>
        <taxon>Ascomycota</taxon>
        <taxon>Pezizomycotina</taxon>
        <taxon>Dothideomycetes</taxon>
        <taxon>Dothideomycetes incertae sedis</taxon>
        <taxon>Acrospermales</taxon>
        <taxon>Acrospermaceae</taxon>
        <taxon>Pseudovirgaria</taxon>
    </lineage>
</organism>
<evidence type="ECO:0000313" key="3">
    <source>
        <dbReference type="EMBL" id="KAF2761642.1"/>
    </source>
</evidence>
<dbReference type="Proteomes" id="UP000799437">
    <property type="component" value="Unassembled WGS sequence"/>
</dbReference>
<reference evidence="3" key="1">
    <citation type="journal article" date="2020" name="Stud. Mycol.">
        <title>101 Dothideomycetes genomes: a test case for predicting lifestyles and emergence of pathogens.</title>
        <authorList>
            <person name="Haridas S."/>
            <person name="Albert R."/>
            <person name="Binder M."/>
            <person name="Bloem J."/>
            <person name="Labutti K."/>
            <person name="Salamov A."/>
            <person name="Andreopoulos B."/>
            <person name="Baker S."/>
            <person name="Barry K."/>
            <person name="Bills G."/>
            <person name="Bluhm B."/>
            <person name="Cannon C."/>
            <person name="Castanera R."/>
            <person name="Culley D."/>
            <person name="Daum C."/>
            <person name="Ezra D."/>
            <person name="Gonzalez J."/>
            <person name="Henrissat B."/>
            <person name="Kuo A."/>
            <person name="Liang C."/>
            <person name="Lipzen A."/>
            <person name="Lutzoni F."/>
            <person name="Magnuson J."/>
            <person name="Mondo S."/>
            <person name="Nolan M."/>
            <person name="Ohm R."/>
            <person name="Pangilinan J."/>
            <person name="Park H.-J."/>
            <person name="Ramirez L."/>
            <person name="Alfaro M."/>
            <person name="Sun H."/>
            <person name="Tritt A."/>
            <person name="Yoshinaga Y."/>
            <person name="Zwiers L.-H."/>
            <person name="Turgeon B."/>
            <person name="Goodwin S."/>
            <person name="Spatafora J."/>
            <person name="Crous P."/>
            <person name="Grigoriev I."/>
        </authorList>
    </citation>
    <scope>NUCLEOTIDE SEQUENCE</scope>
    <source>
        <strain evidence="3">CBS 121739</strain>
    </source>
</reference>
<name>A0A6A6WFP1_9PEZI</name>
<evidence type="ECO:0000313" key="4">
    <source>
        <dbReference type="Proteomes" id="UP000799437"/>
    </source>
</evidence>
<keyword evidence="1" id="KW-0732">Signal</keyword>
<dbReference type="OrthoDB" id="3770800at2759"/>
<keyword evidence="4" id="KW-1185">Reference proteome</keyword>
<dbReference type="RefSeq" id="XP_033604093.1">
    <property type="nucleotide sequence ID" value="XM_033743220.1"/>
</dbReference>
<dbReference type="EMBL" id="ML996566">
    <property type="protein sequence ID" value="KAF2761642.1"/>
    <property type="molecule type" value="Genomic_DNA"/>
</dbReference>
<feature type="signal peptide" evidence="1">
    <location>
        <begin position="1"/>
        <end position="19"/>
    </location>
</feature>
<dbReference type="GeneID" id="54484274"/>
<feature type="chain" id="PRO_5025424962" description="Glycan binding protein Y3-like domain-containing protein" evidence="1">
    <location>
        <begin position="20"/>
        <end position="127"/>
    </location>
</feature>
<dbReference type="InterPro" id="IPR054443">
    <property type="entry name" value="Y3-like_dom"/>
</dbReference>
<gene>
    <name evidence="3" type="ORF">EJ05DRAFT_472615</name>
</gene>
<sequence length="127" mass="14078">MHLTPTIVAVLTSVSLARATGCYSKGSAYWGSGDNIERAKENANRACHGNLGGRDFNAGEERKACFNIADNKRVNFIMSYKQNDPKRHMSTADCNRHLGDLITRCDRGGDGDDGKWYYRSDPNDGRC</sequence>
<dbReference type="AlphaFoldDB" id="A0A6A6WFP1"/>
<dbReference type="Pfam" id="PF22803">
    <property type="entry name" value="GBD_Y3"/>
    <property type="match status" value="1"/>
</dbReference>
<evidence type="ECO:0000259" key="2">
    <source>
        <dbReference type="Pfam" id="PF22803"/>
    </source>
</evidence>
<evidence type="ECO:0000256" key="1">
    <source>
        <dbReference type="SAM" id="SignalP"/>
    </source>
</evidence>